<dbReference type="AlphaFoldDB" id="A0AAV4DGG7"/>
<proteinExistence type="predicted"/>
<gene>
    <name evidence="1" type="ORF">PoB_006985200</name>
</gene>
<keyword evidence="2" id="KW-1185">Reference proteome</keyword>
<dbReference type="EMBL" id="BLXT01007882">
    <property type="protein sequence ID" value="GFO43347.1"/>
    <property type="molecule type" value="Genomic_DNA"/>
</dbReference>
<dbReference type="Proteomes" id="UP000735302">
    <property type="component" value="Unassembled WGS sequence"/>
</dbReference>
<organism evidence="1 2">
    <name type="scientific">Plakobranchus ocellatus</name>
    <dbReference type="NCBI Taxonomy" id="259542"/>
    <lineage>
        <taxon>Eukaryota</taxon>
        <taxon>Metazoa</taxon>
        <taxon>Spiralia</taxon>
        <taxon>Lophotrochozoa</taxon>
        <taxon>Mollusca</taxon>
        <taxon>Gastropoda</taxon>
        <taxon>Heterobranchia</taxon>
        <taxon>Euthyneura</taxon>
        <taxon>Panpulmonata</taxon>
        <taxon>Sacoglossa</taxon>
        <taxon>Placobranchoidea</taxon>
        <taxon>Plakobranchidae</taxon>
        <taxon>Plakobranchus</taxon>
    </lineage>
</organism>
<dbReference type="PANTHER" id="PTHR46704:SF9">
    <property type="entry name" value="BHLH DOMAIN-CONTAINING PROTEIN"/>
    <property type="match status" value="1"/>
</dbReference>
<evidence type="ECO:0000313" key="2">
    <source>
        <dbReference type="Proteomes" id="UP000735302"/>
    </source>
</evidence>
<dbReference type="PANTHER" id="PTHR46704">
    <property type="entry name" value="CXC DOMAIN-CONTAINING PROTEIN-RELATED"/>
    <property type="match status" value="1"/>
</dbReference>
<evidence type="ECO:0000313" key="1">
    <source>
        <dbReference type="EMBL" id="GFO43347.1"/>
    </source>
</evidence>
<name>A0AAV4DGG7_9GAST</name>
<sequence>MTIHHLTASAEIITLLNRLGHCMSYSKVLELETAMAEKILITDQVLPPSINQANCKFVHYCWDNFDLCEETPSGTGTTHSTHGIVIQERISENESKSAETISIPKVKKRSLQTHTNELPPCHVKNIEPILAVEDLNTGVLGVSFPKVDISQFLWFVCRCFRLPSKSLVPDWFGWLSKTEINVSNLSSVVEYLRPIHKPATENATIQEVMKRSLLGSEECGQQNTVITMDLATAKKKKIYHTMEFS</sequence>
<comment type="caution">
    <text evidence="1">The sequence shown here is derived from an EMBL/GenBank/DDBJ whole genome shotgun (WGS) entry which is preliminary data.</text>
</comment>
<accession>A0AAV4DGG7</accession>
<protein>
    <submittedName>
        <fullName evidence="1">Uncharacterized protein</fullName>
    </submittedName>
</protein>
<reference evidence="1 2" key="1">
    <citation type="journal article" date="2021" name="Elife">
        <title>Chloroplast acquisition without the gene transfer in kleptoplastic sea slugs, Plakobranchus ocellatus.</title>
        <authorList>
            <person name="Maeda T."/>
            <person name="Takahashi S."/>
            <person name="Yoshida T."/>
            <person name="Shimamura S."/>
            <person name="Takaki Y."/>
            <person name="Nagai Y."/>
            <person name="Toyoda A."/>
            <person name="Suzuki Y."/>
            <person name="Arimoto A."/>
            <person name="Ishii H."/>
            <person name="Satoh N."/>
            <person name="Nishiyama T."/>
            <person name="Hasebe M."/>
            <person name="Maruyama T."/>
            <person name="Minagawa J."/>
            <person name="Obokata J."/>
            <person name="Shigenobu S."/>
        </authorList>
    </citation>
    <scope>NUCLEOTIDE SEQUENCE [LARGE SCALE GENOMIC DNA]</scope>
</reference>